<sequence>MPVKKTLPKTDLAWKEVIDAFGLQSLSIHTCKAKSGSKIEFEQFLLLRSLWLDTKKPWALNECFGEDRRSTFHSQRVKANTFLDNFTSWDTYLEMIQHNLKLEKYSSQGTFALSLQYQRLCHHTTQTPPEDAEDIFKVIVSPRGSSGKERQQASTPPTPTPIDMNAAQDDFPDISTLDLSPNTLYLAAESSQPPQPIPRGNASSSEQASDPIEDEQIVNTALLLFLQSLTVHYAELDFTWSLKRYAFVLQDNNDQKVYEAQVDGLLRDNRTNEPKIIVEVKPFIRKAIPAVYAKIRMQETAQMAAWIAMHPPPPSNTMHRSMAPSLSTTTI</sequence>
<dbReference type="EMBL" id="CDPU01000015">
    <property type="protein sequence ID" value="CEO49644.1"/>
    <property type="molecule type" value="Genomic_DNA"/>
</dbReference>
<reference evidence="2" key="1">
    <citation type="submission" date="2015-01" db="EMBL/GenBank/DDBJ databases">
        <authorList>
            <person name="Durling Mikael"/>
        </authorList>
    </citation>
    <scope>NUCLEOTIDE SEQUENCE</scope>
</reference>
<gene>
    <name evidence="2" type="ORF">BN869_000005701_1</name>
</gene>
<feature type="region of interest" description="Disordered" evidence="1">
    <location>
        <begin position="143"/>
        <end position="173"/>
    </location>
</feature>
<evidence type="ECO:0000313" key="2">
    <source>
        <dbReference type="EMBL" id="CEO49644.1"/>
    </source>
</evidence>
<evidence type="ECO:0000256" key="1">
    <source>
        <dbReference type="SAM" id="MobiDB-lite"/>
    </source>
</evidence>
<organism evidence="2">
    <name type="scientific">Bionectria ochroleuca</name>
    <name type="common">Gliocladium roseum</name>
    <dbReference type="NCBI Taxonomy" id="29856"/>
    <lineage>
        <taxon>Eukaryota</taxon>
        <taxon>Fungi</taxon>
        <taxon>Dikarya</taxon>
        <taxon>Ascomycota</taxon>
        <taxon>Pezizomycotina</taxon>
        <taxon>Sordariomycetes</taxon>
        <taxon>Hypocreomycetidae</taxon>
        <taxon>Hypocreales</taxon>
        <taxon>Bionectriaceae</taxon>
        <taxon>Clonostachys</taxon>
    </lineage>
</organism>
<accession>A0A0B7JXB0</accession>
<dbReference type="AlphaFoldDB" id="A0A0B7JXB0"/>
<proteinExistence type="predicted"/>
<feature type="region of interest" description="Disordered" evidence="1">
    <location>
        <begin position="189"/>
        <end position="211"/>
    </location>
</feature>
<protein>
    <submittedName>
        <fullName evidence="2">Uncharacterized protein</fullName>
    </submittedName>
</protein>
<name>A0A0B7JXB0_BIOOC</name>